<dbReference type="PROSITE" id="PS50863">
    <property type="entry name" value="B3"/>
    <property type="match status" value="4"/>
</dbReference>
<evidence type="ECO:0000256" key="6">
    <source>
        <dbReference type="SAM" id="MobiDB-lite"/>
    </source>
</evidence>
<dbReference type="InterPro" id="IPR044837">
    <property type="entry name" value="REM16-like"/>
</dbReference>
<keyword evidence="2" id="KW-0805">Transcription regulation</keyword>
<dbReference type="AlphaFoldDB" id="A0A2P5FY14"/>
<evidence type="ECO:0000313" key="8">
    <source>
        <dbReference type="EMBL" id="POO02692.1"/>
    </source>
</evidence>
<evidence type="ECO:0000256" key="2">
    <source>
        <dbReference type="ARBA" id="ARBA00023015"/>
    </source>
</evidence>
<dbReference type="GO" id="GO:0005634">
    <property type="term" value="C:nucleus"/>
    <property type="evidence" value="ECO:0007669"/>
    <property type="project" value="UniProtKB-SubCell"/>
</dbReference>
<evidence type="ECO:0000256" key="3">
    <source>
        <dbReference type="ARBA" id="ARBA00023125"/>
    </source>
</evidence>
<dbReference type="EMBL" id="JXTC01000004">
    <property type="protein sequence ID" value="POO02692.1"/>
    <property type="molecule type" value="Genomic_DNA"/>
</dbReference>
<dbReference type="InParanoid" id="A0A2P5FY14"/>
<dbReference type="PANTHER" id="PTHR31391">
    <property type="entry name" value="B3 DOMAIN-CONTAINING PROTEIN OS11G0197600-RELATED"/>
    <property type="match status" value="1"/>
</dbReference>
<feature type="region of interest" description="Disordered" evidence="6">
    <location>
        <begin position="348"/>
        <end position="377"/>
    </location>
</feature>
<dbReference type="Pfam" id="PF02362">
    <property type="entry name" value="B3"/>
    <property type="match status" value="4"/>
</dbReference>
<evidence type="ECO:0000256" key="5">
    <source>
        <dbReference type="ARBA" id="ARBA00023242"/>
    </source>
</evidence>
<dbReference type="InterPro" id="IPR015300">
    <property type="entry name" value="DNA-bd_pseudobarrel_sf"/>
</dbReference>
<keyword evidence="5" id="KW-0539">Nucleus</keyword>
<feature type="domain" description="TF-B3" evidence="7">
    <location>
        <begin position="611"/>
        <end position="710"/>
    </location>
</feature>
<gene>
    <name evidence="8" type="ORF">TorRG33x02_016780</name>
</gene>
<evidence type="ECO:0000313" key="9">
    <source>
        <dbReference type="Proteomes" id="UP000237000"/>
    </source>
</evidence>
<comment type="caution">
    <text evidence="8">The sequence shown here is derived from an EMBL/GenBank/DDBJ whole genome shotgun (WGS) entry which is preliminary data.</text>
</comment>
<comment type="subcellular location">
    <subcellularLocation>
        <location evidence="1">Nucleus</location>
    </subcellularLocation>
</comment>
<accession>A0A2P5FY14</accession>
<dbReference type="SUPFAM" id="SSF101936">
    <property type="entry name" value="DNA-binding pseudobarrel domain"/>
    <property type="match status" value="4"/>
</dbReference>
<evidence type="ECO:0000256" key="4">
    <source>
        <dbReference type="ARBA" id="ARBA00023163"/>
    </source>
</evidence>
<dbReference type="GO" id="GO:0003677">
    <property type="term" value="F:DNA binding"/>
    <property type="evidence" value="ECO:0007669"/>
    <property type="project" value="UniProtKB-KW"/>
</dbReference>
<feature type="compositionally biased region" description="Polar residues" evidence="6">
    <location>
        <begin position="177"/>
        <end position="191"/>
    </location>
</feature>
<keyword evidence="4" id="KW-0804">Transcription</keyword>
<name>A0A2P5FY14_TREOI</name>
<keyword evidence="3" id="KW-0238">DNA-binding</keyword>
<protein>
    <submittedName>
        <fullName evidence="8">B3 DNA binding domain containing protein</fullName>
    </submittedName>
</protein>
<keyword evidence="9" id="KW-1185">Reference proteome</keyword>
<dbReference type="SMART" id="SM01019">
    <property type="entry name" value="B3"/>
    <property type="match status" value="4"/>
</dbReference>
<feature type="region of interest" description="Disordered" evidence="6">
    <location>
        <begin position="533"/>
        <end position="560"/>
    </location>
</feature>
<evidence type="ECO:0000256" key="1">
    <source>
        <dbReference type="ARBA" id="ARBA00004123"/>
    </source>
</evidence>
<dbReference type="STRING" id="63057.A0A2P5FY14"/>
<dbReference type="CDD" id="cd10017">
    <property type="entry name" value="B3_DNA"/>
    <property type="match status" value="4"/>
</dbReference>
<organism evidence="8 9">
    <name type="scientific">Trema orientale</name>
    <name type="common">Charcoal tree</name>
    <name type="synonym">Celtis orientalis</name>
    <dbReference type="NCBI Taxonomy" id="63057"/>
    <lineage>
        <taxon>Eukaryota</taxon>
        <taxon>Viridiplantae</taxon>
        <taxon>Streptophyta</taxon>
        <taxon>Embryophyta</taxon>
        <taxon>Tracheophyta</taxon>
        <taxon>Spermatophyta</taxon>
        <taxon>Magnoliopsida</taxon>
        <taxon>eudicotyledons</taxon>
        <taxon>Gunneridae</taxon>
        <taxon>Pentapetalae</taxon>
        <taxon>rosids</taxon>
        <taxon>fabids</taxon>
        <taxon>Rosales</taxon>
        <taxon>Cannabaceae</taxon>
        <taxon>Trema</taxon>
    </lineage>
</organism>
<reference evidence="9" key="1">
    <citation type="submission" date="2016-06" db="EMBL/GenBank/DDBJ databases">
        <title>Parallel loss of symbiosis genes in relatives of nitrogen-fixing non-legume Parasponia.</title>
        <authorList>
            <person name="Van Velzen R."/>
            <person name="Holmer R."/>
            <person name="Bu F."/>
            <person name="Rutten L."/>
            <person name="Van Zeijl A."/>
            <person name="Liu W."/>
            <person name="Santuari L."/>
            <person name="Cao Q."/>
            <person name="Sharma T."/>
            <person name="Shen D."/>
            <person name="Roswanjaya Y."/>
            <person name="Wardhani T."/>
            <person name="Kalhor M.S."/>
            <person name="Jansen J."/>
            <person name="Van den Hoogen J."/>
            <person name="Gungor B."/>
            <person name="Hartog M."/>
            <person name="Hontelez J."/>
            <person name="Verver J."/>
            <person name="Yang W.-C."/>
            <person name="Schijlen E."/>
            <person name="Repin R."/>
            <person name="Schilthuizen M."/>
            <person name="Schranz E."/>
            <person name="Heidstra R."/>
            <person name="Miyata K."/>
            <person name="Fedorova E."/>
            <person name="Kohlen W."/>
            <person name="Bisseling T."/>
            <person name="Smit S."/>
            <person name="Geurts R."/>
        </authorList>
    </citation>
    <scope>NUCLEOTIDE SEQUENCE [LARGE SCALE GENOMIC DNA]</scope>
    <source>
        <strain evidence="9">cv. RG33-2</strain>
    </source>
</reference>
<sequence>MSRGAFGDSNHPAFSSRNPHFFKIVLEETLQENKLRIPNLFLRKCGETLSNSVSIKLPCGSEWKMKLKNDGGKVWLDKGWPEFAKYYSIKRGHMLIFRYEGNSEFHAVIFDTSTVEIDYPSIPVNSDEPNIDGELRVPKREVIEDDSVQVLDDCPPSRKTREKPLLPCSQPHKKMRTSPNAKTQCNSSCPKQKSEMKGKRNLHCNNTRKRITEILRRMKASASKPLGGSEEVSALQKASDFKSKRPFFKVVMKPCSAHGTCLNFPASFARKYLKDKPGTAILRVSNESRRTWSVKFKEYHGTSIARFQGGWPAFARGNNLEVGDVCVFVLLKDMKLSFEVVIFRLSGSSPTPMSPGRHILHARPDRNQSTNTRKRKSEILRHLKPSTSKPSSGSEEVAALQKASDFKSKRPCCKVVMKPCYVRGRYCYLSFPASFARKYLKHKPNDVILKVSNGSGRTWSVKYRFKVYNRTTTARFKGGWMAFARGNNLEVGDVCVFVLLKDIKLLFEVVIFRVSANSTNPLSPDRMDEAIQVEPEESSSNETESSGTINDEPGTPSSLDNLLAKQANRDMSTIGKRSSKLSATRRQRGFTSIEKARLLERARFESKKPFFKIVIQPSFVHSRWYLELPLDFAKRYLKNKGDVVLSTPNDRTWSAQFRLRHLKSRGLRAEFCCGWMKFVEDNNLKVGDVCIFELINGCKICFKVRVVRAADEACHQKTQGDKPKEDMRAKIVIK</sequence>
<feature type="domain" description="TF-B3" evidence="7">
    <location>
        <begin position="414"/>
        <end position="515"/>
    </location>
</feature>
<dbReference type="Proteomes" id="UP000237000">
    <property type="component" value="Unassembled WGS sequence"/>
</dbReference>
<dbReference type="PANTHER" id="PTHR31391:SF106">
    <property type="entry name" value="B3 DOMAIN-CONTAINING PROTEIN OS01G0723500"/>
    <property type="match status" value="1"/>
</dbReference>
<feature type="region of interest" description="Disordered" evidence="6">
    <location>
        <begin position="154"/>
        <end position="200"/>
    </location>
</feature>
<feature type="domain" description="TF-B3" evidence="7">
    <location>
        <begin position="247"/>
        <end position="346"/>
    </location>
</feature>
<dbReference type="OrthoDB" id="1688597at2759"/>
<feature type="domain" description="TF-B3" evidence="7">
    <location>
        <begin position="20"/>
        <end position="113"/>
    </location>
</feature>
<evidence type="ECO:0000259" key="7">
    <source>
        <dbReference type="PROSITE" id="PS50863"/>
    </source>
</evidence>
<dbReference type="InterPro" id="IPR003340">
    <property type="entry name" value="B3_DNA-bd"/>
</dbReference>
<proteinExistence type="predicted"/>
<dbReference type="Gene3D" id="2.40.330.10">
    <property type="entry name" value="DNA-binding pseudobarrel domain"/>
    <property type="match status" value="4"/>
</dbReference>